<evidence type="ECO:0000256" key="2">
    <source>
        <dbReference type="ARBA" id="ARBA00022801"/>
    </source>
</evidence>
<gene>
    <name evidence="8" type="ORF">SAMN05660859_3022</name>
</gene>
<dbReference type="Pfam" id="PF02492">
    <property type="entry name" value="cobW"/>
    <property type="match status" value="1"/>
</dbReference>
<dbReference type="SUPFAM" id="SSF52540">
    <property type="entry name" value="P-loop containing nucleoside triphosphate hydrolases"/>
    <property type="match status" value="1"/>
</dbReference>
<name>A0A1G4TKV7_9HYPH</name>
<comment type="function">
    <text evidence="5">Zinc chaperone that directly transfers zinc cofactor to target proteins, thereby activating them. Zinc is transferred from the CXCC motif in the GTPase domain to the zinc binding site in target proteins in a process requiring GTP hydrolysis.</text>
</comment>
<keyword evidence="2" id="KW-0378">Hydrolase</keyword>
<dbReference type="Pfam" id="PF07683">
    <property type="entry name" value="CobW_C"/>
    <property type="match status" value="1"/>
</dbReference>
<dbReference type="PANTHER" id="PTHR13748">
    <property type="entry name" value="COBW-RELATED"/>
    <property type="match status" value="1"/>
</dbReference>
<accession>A0A1G4TKV7</accession>
<dbReference type="InterPro" id="IPR051316">
    <property type="entry name" value="Zinc-reg_GTPase_activator"/>
</dbReference>
<dbReference type="Gene3D" id="3.30.1220.10">
    <property type="entry name" value="CobW-like, C-terminal domain"/>
    <property type="match status" value="1"/>
</dbReference>
<proteinExistence type="inferred from homology"/>
<dbReference type="GO" id="GO:0005737">
    <property type="term" value="C:cytoplasm"/>
    <property type="evidence" value="ECO:0007669"/>
    <property type="project" value="TreeGrafter"/>
</dbReference>
<dbReference type="InterPro" id="IPR036627">
    <property type="entry name" value="CobW-likC_sf"/>
</dbReference>
<dbReference type="CDD" id="cd03112">
    <property type="entry name" value="CobW-like"/>
    <property type="match status" value="1"/>
</dbReference>
<dbReference type="SMART" id="SM00833">
    <property type="entry name" value="CobW_C"/>
    <property type="match status" value="1"/>
</dbReference>
<evidence type="ECO:0000256" key="6">
    <source>
        <dbReference type="ARBA" id="ARBA00049117"/>
    </source>
</evidence>
<evidence type="ECO:0000256" key="1">
    <source>
        <dbReference type="ARBA" id="ARBA00022741"/>
    </source>
</evidence>
<protein>
    <submittedName>
        <fullName evidence="8">GTPase, G3E family</fullName>
    </submittedName>
</protein>
<evidence type="ECO:0000256" key="4">
    <source>
        <dbReference type="ARBA" id="ARBA00034320"/>
    </source>
</evidence>
<dbReference type="SUPFAM" id="SSF90002">
    <property type="entry name" value="Hypothetical protein YjiA, C-terminal domain"/>
    <property type="match status" value="1"/>
</dbReference>
<comment type="catalytic activity">
    <reaction evidence="6">
        <text>GTP + H2O = GDP + phosphate + H(+)</text>
        <dbReference type="Rhea" id="RHEA:19669"/>
        <dbReference type="ChEBI" id="CHEBI:15377"/>
        <dbReference type="ChEBI" id="CHEBI:15378"/>
        <dbReference type="ChEBI" id="CHEBI:37565"/>
        <dbReference type="ChEBI" id="CHEBI:43474"/>
        <dbReference type="ChEBI" id="CHEBI:58189"/>
    </reaction>
    <physiologicalReaction direction="left-to-right" evidence="6">
        <dbReference type="Rhea" id="RHEA:19670"/>
    </physiologicalReaction>
</comment>
<dbReference type="Proteomes" id="UP000198889">
    <property type="component" value="Unassembled WGS sequence"/>
</dbReference>
<dbReference type="EMBL" id="FMTP01000004">
    <property type="protein sequence ID" value="SCW81455.1"/>
    <property type="molecule type" value="Genomic_DNA"/>
</dbReference>
<dbReference type="InterPro" id="IPR011629">
    <property type="entry name" value="CobW-like_C"/>
</dbReference>
<dbReference type="InterPro" id="IPR027417">
    <property type="entry name" value="P-loop_NTPase"/>
</dbReference>
<evidence type="ECO:0000313" key="9">
    <source>
        <dbReference type="Proteomes" id="UP000198889"/>
    </source>
</evidence>
<comment type="similarity">
    <text evidence="4">Belongs to the SIMIBI class G3E GTPase family. ZNG1 subfamily.</text>
</comment>
<dbReference type="RefSeq" id="WP_091441177.1">
    <property type="nucleotide sequence ID" value="NZ_FMTP01000004.1"/>
</dbReference>
<keyword evidence="3" id="KW-0143">Chaperone</keyword>
<dbReference type="AlphaFoldDB" id="A0A1G4TKV7"/>
<organism evidence="8 9">
    <name type="scientific">Ancylobacter rudongensis</name>
    <dbReference type="NCBI Taxonomy" id="177413"/>
    <lineage>
        <taxon>Bacteria</taxon>
        <taxon>Pseudomonadati</taxon>
        <taxon>Pseudomonadota</taxon>
        <taxon>Alphaproteobacteria</taxon>
        <taxon>Hyphomicrobiales</taxon>
        <taxon>Xanthobacteraceae</taxon>
        <taxon>Ancylobacter</taxon>
    </lineage>
</organism>
<dbReference type="InterPro" id="IPR003495">
    <property type="entry name" value="CobW/HypB/UreG_nucleotide-bd"/>
</dbReference>
<evidence type="ECO:0000256" key="3">
    <source>
        <dbReference type="ARBA" id="ARBA00023186"/>
    </source>
</evidence>
<sequence length="350" mass="37350">MNGPPAPAGKLPVHVLTGFLGAGKTSLLRRLLASPALADTAVLINEFGEVGLDHLLVEAVDEDIVLLKSGCVCCTVRTDLKDGLVNLMERRRHGTLPPFARVVLETTGIADPGPIVTTLIADPMLRHQFRLGGIVTVVDVPNGVGNLASFPESLRQVAAADRLAISKSDLASPGEAAMLAARLSALNPSAALVTLLPDEAPDIALLLADPADEAHRAAEVRRWIEAAAVREGGWRFHGHAAHEAGRHGDIRAFVIRAEAPLAWPRFALWLSMLLNRHGGEILRLKGLLSIESIAEPVVIQGVQHLVHAPEHLKAWPEGVHGTQIVMIARRLDPALVQRSFDAFVGSGKAQ</sequence>
<dbReference type="PANTHER" id="PTHR13748:SF62">
    <property type="entry name" value="COBW DOMAIN-CONTAINING PROTEIN"/>
    <property type="match status" value="1"/>
</dbReference>
<dbReference type="GO" id="GO:0000166">
    <property type="term" value="F:nucleotide binding"/>
    <property type="evidence" value="ECO:0007669"/>
    <property type="project" value="UniProtKB-KW"/>
</dbReference>
<evidence type="ECO:0000313" key="8">
    <source>
        <dbReference type="EMBL" id="SCW81455.1"/>
    </source>
</evidence>
<feature type="domain" description="CobW C-terminal" evidence="7">
    <location>
        <begin position="250"/>
        <end position="344"/>
    </location>
</feature>
<reference evidence="9" key="1">
    <citation type="submission" date="2016-10" db="EMBL/GenBank/DDBJ databases">
        <authorList>
            <person name="Varghese N."/>
            <person name="Submissions S."/>
        </authorList>
    </citation>
    <scope>NUCLEOTIDE SEQUENCE [LARGE SCALE GENOMIC DNA]</scope>
    <source>
        <strain evidence="9">CGMCC 1.1761</strain>
    </source>
</reference>
<evidence type="ECO:0000256" key="5">
    <source>
        <dbReference type="ARBA" id="ARBA00045658"/>
    </source>
</evidence>
<dbReference type="STRING" id="177413.SAMN05660859_3022"/>
<keyword evidence="9" id="KW-1185">Reference proteome</keyword>
<dbReference type="GO" id="GO:0016787">
    <property type="term" value="F:hydrolase activity"/>
    <property type="evidence" value="ECO:0007669"/>
    <property type="project" value="UniProtKB-KW"/>
</dbReference>
<evidence type="ECO:0000259" key="7">
    <source>
        <dbReference type="SMART" id="SM00833"/>
    </source>
</evidence>
<keyword evidence="1" id="KW-0547">Nucleotide-binding</keyword>
<dbReference type="Gene3D" id="3.40.50.300">
    <property type="entry name" value="P-loop containing nucleotide triphosphate hydrolases"/>
    <property type="match status" value="1"/>
</dbReference>